<dbReference type="InterPro" id="IPR021215">
    <property type="entry name" value="DUF2752"/>
</dbReference>
<feature type="transmembrane region" description="Helical" evidence="1">
    <location>
        <begin position="46"/>
        <end position="66"/>
    </location>
</feature>
<accession>A0A3G6IZA6</accession>
<proteinExistence type="predicted"/>
<keyword evidence="1" id="KW-1133">Transmembrane helix</keyword>
<dbReference type="KEGG" id="cgk:CGERO_02595"/>
<name>A0A3G6IZA6_9CORY</name>
<protein>
    <submittedName>
        <fullName evidence="2">Uncharacterized protein</fullName>
    </submittedName>
</protein>
<dbReference type="Pfam" id="PF10825">
    <property type="entry name" value="DUF2752"/>
    <property type="match status" value="1"/>
</dbReference>
<organism evidence="2 3">
    <name type="scientific">Corynebacterium gerontici</name>
    <dbReference type="NCBI Taxonomy" id="2079234"/>
    <lineage>
        <taxon>Bacteria</taxon>
        <taxon>Bacillati</taxon>
        <taxon>Actinomycetota</taxon>
        <taxon>Actinomycetes</taxon>
        <taxon>Mycobacteriales</taxon>
        <taxon>Corynebacteriaceae</taxon>
        <taxon>Corynebacterium</taxon>
    </lineage>
</organism>
<evidence type="ECO:0000313" key="3">
    <source>
        <dbReference type="Proteomes" id="UP000271587"/>
    </source>
</evidence>
<evidence type="ECO:0000256" key="1">
    <source>
        <dbReference type="SAM" id="Phobius"/>
    </source>
</evidence>
<keyword evidence="1" id="KW-0812">Transmembrane</keyword>
<evidence type="ECO:0000313" key="2">
    <source>
        <dbReference type="EMBL" id="AZA10843.1"/>
    </source>
</evidence>
<gene>
    <name evidence="2" type="ORF">CGERO_02595</name>
</gene>
<dbReference type="Proteomes" id="UP000271587">
    <property type="component" value="Chromosome"/>
</dbReference>
<keyword evidence="1" id="KW-0472">Membrane</keyword>
<dbReference type="EMBL" id="CP033897">
    <property type="protein sequence ID" value="AZA10843.1"/>
    <property type="molecule type" value="Genomic_DNA"/>
</dbReference>
<reference evidence="2 3" key="1">
    <citation type="submission" date="2018-11" db="EMBL/GenBank/DDBJ databases">
        <authorList>
            <person name="Kleinhagauer T."/>
            <person name="Glaeser S.P."/>
            <person name="Spergser J."/>
            <person name="Ruckert C."/>
            <person name="Kaempfer P."/>
            <person name="Busse H.-J."/>
        </authorList>
    </citation>
    <scope>NUCLEOTIDE SEQUENCE [LARGE SCALE GENOMIC DNA]</scope>
    <source>
        <strain evidence="2 3">W8</strain>
    </source>
</reference>
<feature type="transmembrane region" description="Helical" evidence="1">
    <location>
        <begin position="12"/>
        <end position="34"/>
    </location>
</feature>
<sequence length="79" mass="8934">MLYSLTQGDLQAALHFNALAVLAIPLLLWSYVAWSARRLGYSWRSWEQWTLAPSVALGALCTWFVIRNIPVAPFAALWV</sequence>
<keyword evidence="3" id="KW-1185">Reference proteome</keyword>
<dbReference type="AlphaFoldDB" id="A0A3G6IZA6"/>